<dbReference type="RefSeq" id="XP_018699510.1">
    <property type="nucleotide sequence ID" value="XM_018853294.1"/>
</dbReference>
<dbReference type="OrthoDB" id="4868926at2759"/>
<dbReference type="Proteomes" id="UP000076744">
    <property type="component" value="Unassembled WGS sequence"/>
</dbReference>
<proteinExistence type="predicted"/>
<gene>
    <name evidence="2" type="ORF">ISF_09693</name>
</gene>
<reference evidence="2 3" key="1">
    <citation type="journal article" date="2016" name="Genome Biol. Evol.">
        <title>Divergent and convergent evolution of fungal pathogenicity.</title>
        <authorList>
            <person name="Shang Y."/>
            <person name="Xiao G."/>
            <person name="Zheng P."/>
            <person name="Cen K."/>
            <person name="Zhan S."/>
            <person name="Wang C."/>
        </authorList>
    </citation>
    <scope>NUCLEOTIDE SEQUENCE [LARGE SCALE GENOMIC DNA]</scope>
    <source>
        <strain evidence="2 3">ARSEF 2679</strain>
    </source>
</reference>
<evidence type="ECO:0000313" key="2">
    <source>
        <dbReference type="EMBL" id="OAA42777.1"/>
    </source>
</evidence>
<evidence type="ECO:0000313" key="3">
    <source>
        <dbReference type="Proteomes" id="UP000076744"/>
    </source>
</evidence>
<protein>
    <submittedName>
        <fullName evidence="2">Glycoside hydrolase, clan GH-D</fullName>
    </submittedName>
</protein>
<comment type="caution">
    <text evidence="2">The sequence shown here is derived from an EMBL/GenBank/DDBJ whole genome shotgun (WGS) entry which is preliminary data.</text>
</comment>
<feature type="region of interest" description="Disordered" evidence="1">
    <location>
        <begin position="1"/>
        <end position="23"/>
    </location>
</feature>
<evidence type="ECO:0000256" key="1">
    <source>
        <dbReference type="SAM" id="MobiDB-lite"/>
    </source>
</evidence>
<dbReference type="EMBL" id="AZHB01000065">
    <property type="protein sequence ID" value="OAA42777.1"/>
    <property type="molecule type" value="Genomic_DNA"/>
</dbReference>
<dbReference type="GO" id="GO:0016787">
    <property type="term" value="F:hydrolase activity"/>
    <property type="evidence" value="ECO:0007669"/>
    <property type="project" value="UniProtKB-KW"/>
</dbReference>
<keyword evidence="3" id="KW-1185">Reference proteome</keyword>
<organism evidence="2 3">
    <name type="scientific">Cordyceps fumosorosea (strain ARSEF 2679)</name>
    <name type="common">Isaria fumosorosea</name>
    <dbReference type="NCBI Taxonomy" id="1081104"/>
    <lineage>
        <taxon>Eukaryota</taxon>
        <taxon>Fungi</taxon>
        <taxon>Dikarya</taxon>
        <taxon>Ascomycota</taxon>
        <taxon>Pezizomycotina</taxon>
        <taxon>Sordariomycetes</taxon>
        <taxon>Hypocreomycetidae</taxon>
        <taxon>Hypocreales</taxon>
        <taxon>Cordycipitaceae</taxon>
        <taxon>Cordyceps</taxon>
    </lineage>
</organism>
<dbReference type="GeneID" id="30025985"/>
<name>A0A167DRV3_CORFA</name>
<accession>A0A167DRV3</accession>
<dbReference type="AlphaFoldDB" id="A0A167DRV3"/>
<sequence>MAYTNEDEPAQPIQNPADPQPKYAEKQYTALAQGMLINLRRNKDLVVQPCSNDDEVPRDLLPLLDSSDWPINGIDDLSDKFQAQLREDRVVGLPGCFFPLQRHYTYDEQAKAAAPSLCYLREIGIISKIGHSNEERLRTVAKNTFELPAILDDTMLPDLLSKFTIMEVARNGQS</sequence>
<keyword evidence="2" id="KW-0378">Hydrolase</keyword>